<feature type="compositionally biased region" description="Basic and acidic residues" evidence="1">
    <location>
        <begin position="338"/>
        <end position="359"/>
    </location>
</feature>
<dbReference type="OrthoDB" id="5411245at2759"/>
<feature type="compositionally biased region" description="Acidic residues" evidence="1">
    <location>
        <begin position="160"/>
        <end position="179"/>
    </location>
</feature>
<dbReference type="Proteomes" id="UP000018144">
    <property type="component" value="Unassembled WGS sequence"/>
</dbReference>
<evidence type="ECO:0000313" key="3">
    <source>
        <dbReference type="Proteomes" id="UP000018144"/>
    </source>
</evidence>
<feature type="region of interest" description="Disordered" evidence="1">
    <location>
        <begin position="691"/>
        <end position="765"/>
    </location>
</feature>
<feature type="compositionally biased region" description="Low complexity" evidence="1">
    <location>
        <begin position="363"/>
        <end position="388"/>
    </location>
</feature>
<accession>U4KXX2</accession>
<feature type="compositionally biased region" description="Basic residues" evidence="1">
    <location>
        <begin position="440"/>
        <end position="454"/>
    </location>
</feature>
<protein>
    <submittedName>
        <fullName evidence="2">Uncharacterized protein</fullName>
    </submittedName>
</protein>
<feature type="region of interest" description="Disordered" evidence="1">
    <location>
        <begin position="282"/>
        <end position="677"/>
    </location>
</feature>
<feature type="compositionally biased region" description="Polar residues" evidence="1">
    <location>
        <begin position="532"/>
        <end position="545"/>
    </location>
</feature>
<sequence length="765" mass="82157">MLDAFFASRRRNECAAAIPPPQALVSAPMTSSYASNESLMGMYSKQSPPVDQTPFPNRSSYPPGEARKSLMAYMHPEFSHADAAGGRPTTVVLRSGDDNEHHQDHGVIGGERAHKNKPAHPPVNRGFLASVWALGFAREKRSYAASVSSSVSEYVGSTDSEGESIVAEDTDVEEGLEDYDDRRPEGEGARDKGKARESDAGTELGMEGSEATPVVTIEPASPKVAPEIENMPLEDSRPVMDRHLSKSAAELREMSEEKIKEMIRFETEQRAIDAAITIQRAWRDSQERASSRSNLEEFPEIINDLAETGDETPAPQAPEKSPLRKNSVPVPAVEPEAEAGKEEEKKERKEEVASDKKPSIDLAAGEVVVPAAEPAPVVEAEKVATPAASVQPIEAEETDTVPTSLEKPASRDVAVEDAPAVDDKNSSSVERRVVGAFRRNSIRRSMSKFGKKDKKNPESPAVTAPAIAVEELTPPPTPPMTEDQSSLQERERPKSRMSMFGLTKKLTEKDKDKKEKDKSEKKEKDSKEPSTPRASESANTETPSSIPRPDLTKRRSLLSIASSYKDKDRPTTPGDSLPAVTEGSPSGIPKRRPTFRGFGSSSNGEGNDRKSRTKSWLGGRRPKLNDKGEFVIDTSTEPAAESTSAAATPIEPATPTTPAIPVSPAVASDEAGPSERPKFLNAMKKAPAFGLGGGHGRTASSSAVSTGSAASLATEKTTATATEDSSAKLKGAARMKALTRAATFMGRSKKDKEKDKGKGKEVAVE</sequence>
<feature type="compositionally biased region" description="Low complexity" evidence="1">
    <location>
        <begin position="698"/>
        <end position="724"/>
    </location>
</feature>
<dbReference type="AlphaFoldDB" id="U4KXX2"/>
<evidence type="ECO:0000313" key="2">
    <source>
        <dbReference type="EMBL" id="CCX06380.1"/>
    </source>
</evidence>
<feature type="compositionally biased region" description="Low complexity" evidence="1">
    <location>
        <begin position="634"/>
        <end position="668"/>
    </location>
</feature>
<organism evidence="2 3">
    <name type="scientific">Pyronema omphalodes (strain CBS 100304)</name>
    <name type="common">Pyronema confluens</name>
    <dbReference type="NCBI Taxonomy" id="1076935"/>
    <lineage>
        <taxon>Eukaryota</taxon>
        <taxon>Fungi</taxon>
        <taxon>Dikarya</taxon>
        <taxon>Ascomycota</taxon>
        <taxon>Pezizomycotina</taxon>
        <taxon>Pezizomycetes</taxon>
        <taxon>Pezizales</taxon>
        <taxon>Pyronemataceae</taxon>
        <taxon>Pyronema</taxon>
    </lineage>
</organism>
<feature type="compositionally biased region" description="Basic and acidic residues" evidence="1">
    <location>
        <begin position="748"/>
        <end position="765"/>
    </location>
</feature>
<proteinExistence type="predicted"/>
<keyword evidence="3" id="KW-1185">Reference proteome</keyword>
<name>U4KXX2_PYROM</name>
<feature type="compositionally biased region" description="Basic and acidic residues" evidence="1">
    <location>
        <begin position="421"/>
        <end position="433"/>
    </location>
</feature>
<feature type="region of interest" description="Disordered" evidence="1">
    <location>
        <begin position="154"/>
        <end position="209"/>
    </location>
</feature>
<gene>
    <name evidence="2" type="ORF">PCON_05967</name>
</gene>
<feature type="compositionally biased region" description="Basic and acidic residues" evidence="1">
    <location>
        <begin position="180"/>
        <end position="199"/>
    </location>
</feature>
<feature type="compositionally biased region" description="Basic and acidic residues" evidence="1">
    <location>
        <begin position="505"/>
        <end position="530"/>
    </location>
</feature>
<evidence type="ECO:0000256" key="1">
    <source>
        <dbReference type="SAM" id="MobiDB-lite"/>
    </source>
</evidence>
<dbReference type="EMBL" id="HF935287">
    <property type="protein sequence ID" value="CCX06380.1"/>
    <property type="molecule type" value="Genomic_DNA"/>
</dbReference>
<reference evidence="2 3" key="1">
    <citation type="journal article" date="2013" name="PLoS Genet.">
        <title>The genome and development-dependent transcriptomes of Pyronema confluens: a window into fungal evolution.</title>
        <authorList>
            <person name="Traeger S."/>
            <person name="Altegoer F."/>
            <person name="Freitag M."/>
            <person name="Gabaldon T."/>
            <person name="Kempken F."/>
            <person name="Kumar A."/>
            <person name="Marcet-Houben M."/>
            <person name="Poggeler S."/>
            <person name="Stajich J.E."/>
            <person name="Nowrousian M."/>
        </authorList>
    </citation>
    <scope>NUCLEOTIDE SEQUENCE [LARGE SCALE GENOMIC DNA]</scope>
    <source>
        <strain evidence="3">CBS 100304</strain>
        <tissue evidence="2">Vegetative mycelium</tissue>
    </source>
</reference>